<feature type="transmembrane region" description="Helical" evidence="1">
    <location>
        <begin position="43"/>
        <end position="60"/>
    </location>
</feature>
<sequence length="174" mass="19406">MLSLRPRRSLAIGIGLQIAIVALPLIGIVAWTEQQSHPGVRSALVWAVLIIAASALYAVFRYRRTGITVSRYGVVERGFFGRTASVSVRDIAAVVRLDLYRGASDETTPQLFIVDRDGRCLVRMRGAFWDEAAMDAVADFLDMEQTVRRDPVSAAELHASDPKLLYWWERPFVG</sequence>
<dbReference type="Proteomes" id="UP000431080">
    <property type="component" value="Unassembled WGS sequence"/>
</dbReference>
<dbReference type="AlphaFoldDB" id="A0A6I2F932"/>
<evidence type="ECO:0000313" key="3">
    <source>
        <dbReference type="Proteomes" id="UP000431080"/>
    </source>
</evidence>
<dbReference type="RefSeq" id="WP_153685569.1">
    <property type="nucleotide sequence ID" value="NZ_WJIF01000010.1"/>
</dbReference>
<reference evidence="2 3" key="1">
    <citation type="submission" date="2019-10" db="EMBL/GenBank/DDBJ databases">
        <authorList>
            <person name="Nie G."/>
            <person name="Ming H."/>
            <person name="Yi B."/>
        </authorList>
    </citation>
    <scope>NUCLEOTIDE SEQUENCE [LARGE SCALE GENOMIC DNA]</scope>
    <source>
        <strain evidence="2 3">CFH 90414</strain>
    </source>
</reference>
<evidence type="ECO:0000256" key="1">
    <source>
        <dbReference type="SAM" id="Phobius"/>
    </source>
</evidence>
<comment type="caution">
    <text evidence="2">The sequence shown here is derived from an EMBL/GenBank/DDBJ whole genome shotgun (WGS) entry which is preliminary data.</text>
</comment>
<name>A0A6I2F932_9MICO</name>
<keyword evidence="3" id="KW-1185">Reference proteome</keyword>
<keyword evidence="1" id="KW-0812">Transmembrane</keyword>
<evidence type="ECO:0008006" key="4">
    <source>
        <dbReference type="Google" id="ProtNLM"/>
    </source>
</evidence>
<gene>
    <name evidence="2" type="ORF">GE115_14890</name>
</gene>
<evidence type="ECO:0000313" key="2">
    <source>
        <dbReference type="EMBL" id="MRG61139.1"/>
    </source>
</evidence>
<organism evidence="2 3">
    <name type="scientific">Agromyces agglutinans</name>
    <dbReference type="NCBI Taxonomy" id="2662258"/>
    <lineage>
        <taxon>Bacteria</taxon>
        <taxon>Bacillati</taxon>
        <taxon>Actinomycetota</taxon>
        <taxon>Actinomycetes</taxon>
        <taxon>Micrococcales</taxon>
        <taxon>Microbacteriaceae</taxon>
        <taxon>Agromyces</taxon>
    </lineage>
</organism>
<keyword evidence="1" id="KW-1133">Transmembrane helix</keyword>
<protein>
    <recommendedName>
        <fullName evidence="4">PH domain-containing protein</fullName>
    </recommendedName>
</protein>
<feature type="transmembrane region" description="Helical" evidence="1">
    <location>
        <begin position="12"/>
        <end position="31"/>
    </location>
</feature>
<proteinExistence type="predicted"/>
<accession>A0A6I2F932</accession>
<dbReference type="EMBL" id="WJIF01000010">
    <property type="protein sequence ID" value="MRG61139.1"/>
    <property type="molecule type" value="Genomic_DNA"/>
</dbReference>
<keyword evidence="1" id="KW-0472">Membrane</keyword>